<evidence type="ECO:0000313" key="2">
    <source>
        <dbReference type="EMBL" id="CKR55851.1"/>
    </source>
</evidence>
<dbReference type="InterPro" id="IPR001480">
    <property type="entry name" value="Bulb-type_lectin_dom"/>
</dbReference>
<feature type="domain" description="Bulb-type lectin" evidence="1">
    <location>
        <begin position="1"/>
        <end position="80"/>
    </location>
</feature>
<dbReference type="Proteomes" id="UP000050164">
    <property type="component" value="Unassembled WGS sequence"/>
</dbReference>
<protein>
    <recommendedName>
        <fullName evidence="1">Bulb-type lectin domain-containing protein</fullName>
    </recommendedName>
</protein>
<sequence length="80" mass="8008">MAPTGWSAQCACTRAPVWMAEGPAVPTSTACISKVSAPSSLISAQANGRSRGWPASGSGCQVQDATVPTLDTGTISLRGS</sequence>
<gene>
    <name evidence="2" type="ORF">ERS027659_01717</name>
</gene>
<proteinExistence type="predicted"/>
<evidence type="ECO:0000259" key="1">
    <source>
        <dbReference type="PROSITE" id="PS50927"/>
    </source>
</evidence>
<dbReference type="PROSITE" id="PS50927">
    <property type="entry name" value="BULB_LECTIN"/>
    <property type="match status" value="1"/>
</dbReference>
<evidence type="ECO:0000313" key="3">
    <source>
        <dbReference type="Proteomes" id="UP000050164"/>
    </source>
</evidence>
<reference evidence="2 3" key="1">
    <citation type="submission" date="2015-03" db="EMBL/GenBank/DDBJ databases">
        <authorList>
            <consortium name="Pathogen Informatics"/>
        </authorList>
    </citation>
    <scope>NUCLEOTIDE SEQUENCE [LARGE SCALE GENOMIC DNA]</scope>
    <source>
        <strain evidence="2 3">Bir 185</strain>
    </source>
</reference>
<organism evidence="2 3">
    <name type="scientific">Mycobacterium tuberculosis</name>
    <dbReference type="NCBI Taxonomy" id="1773"/>
    <lineage>
        <taxon>Bacteria</taxon>
        <taxon>Bacillati</taxon>
        <taxon>Actinomycetota</taxon>
        <taxon>Actinomycetes</taxon>
        <taxon>Mycobacteriales</taxon>
        <taxon>Mycobacteriaceae</taxon>
        <taxon>Mycobacterium</taxon>
        <taxon>Mycobacterium tuberculosis complex</taxon>
    </lineage>
</organism>
<dbReference type="EMBL" id="CNFT01000341">
    <property type="protein sequence ID" value="CKR55851.1"/>
    <property type="molecule type" value="Genomic_DNA"/>
</dbReference>
<accession>A0A654ZZA5</accession>
<name>A0A654ZZA5_MYCTX</name>
<dbReference type="AlphaFoldDB" id="A0A654ZZA5"/>